<dbReference type="Proteomes" id="UP000295711">
    <property type="component" value="Unassembled WGS sequence"/>
</dbReference>
<sequence length="416" mass="46230">MKKCIVIGGGAAGMFAAVMAAAGGLSVSLWEKNEKLGKKLFITGKGRCNLTNDCETEELFRNVMTNSKFLYSAFYQFNSRDLMAFFESEGLRLKTERGNRVFPESDKSSDVIRVLEKKLRQLGVSIELNRRAQHLDVENGVCTGVTDASGRRENADFVLLATGGFSYASTGSDGDGYRMAETVGHTMVTPRPSLVPMETEENWCRELMGLSLRNVSVVLKKGKKKLYEDFGEMLFTHFGVSGPLILSGSAHCGRLKDFEDVTLTIDLKPALTAEQVDGRLLRIFEENKNKQFRNSLAGLLPNKLIPVIIYLSGIDPYKQVNLVSREERIHLGYLLKHLEIHIRGLRGFNEAIITGGGIRVKEVNPQTMESKNIKNLYFAGEILDVDALTGGFNLQIAWSTAWLAAKSMLEVLEDEL</sequence>
<comment type="cofactor">
    <cofactor evidence="1">
        <name>FAD</name>
        <dbReference type="ChEBI" id="CHEBI:57692"/>
    </cofactor>
</comment>
<dbReference type="RefSeq" id="WP_132087543.1">
    <property type="nucleotide sequence ID" value="NZ_JANKAQ010000002.1"/>
</dbReference>
<dbReference type="PRINTS" id="PR00411">
    <property type="entry name" value="PNDRDTASEI"/>
</dbReference>
<evidence type="ECO:0000313" key="7">
    <source>
        <dbReference type="EMBL" id="TCO86426.1"/>
    </source>
</evidence>
<protein>
    <recommendedName>
        <fullName evidence="9">Aminoacetone oxidase family FAD-binding enzyme</fullName>
    </recommendedName>
</protein>
<evidence type="ECO:0000256" key="1">
    <source>
        <dbReference type="ARBA" id="ARBA00001974"/>
    </source>
</evidence>
<dbReference type="Gene3D" id="2.40.30.10">
    <property type="entry name" value="Translation factors"/>
    <property type="match status" value="1"/>
</dbReference>
<feature type="signal peptide" evidence="4">
    <location>
        <begin position="1"/>
        <end position="20"/>
    </location>
</feature>
<dbReference type="PANTHER" id="PTHR42887">
    <property type="entry name" value="OS12G0638800 PROTEIN"/>
    <property type="match status" value="1"/>
</dbReference>
<reference evidence="7 8" key="1">
    <citation type="submission" date="2019-03" db="EMBL/GenBank/DDBJ databases">
        <title>Genomic Encyclopedia of Type Strains, Phase IV (KMG-IV): sequencing the most valuable type-strain genomes for metagenomic binning, comparative biology and taxonomic classification.</title>
        <authorList>
            <person name="Goeker M."/>
        </authorList>
    </citation>
    <scope>NUCLEOTIDE SEQUENCE [LARGE SCALE GENOMIC DNA]</scope>
    <source>
        <strain evidence="7 8">DSM 28559</strain>
    </source>
</reference>
<keyword evidence="8" id="KW-1185">Reference proteome</keyword>
<dbReference type="EMBL" id="SLXA01000001">
    <property type="protein sequence ID" value="TCO86426.1"/>
    <property type="molecule type" value="Genomic_DNA"/>
</dbReference>
<dbReference type="InterPro" id="IPR036188">
    <property type="entry name" value="FAD/NAD-bd_sf"/>
</dbReference>
<organism evidence="7 8">
    <name type="scientific">Frisingicoccus caecimuris</name>
    <dbReference type="NCBI Taxonomy" id="1796636"/>
    <lineage>
        <taxon>Bacteria</taxon>
        <taxon>Bacillati</taxon>
        <taxon>Bacillota</taxon>
        <taxon>Clostridia</taxon>
        <taxon>Lachnospirales</taxon>
        <taxon>Lachnospiraceae</taxon>
        <taxon>Frisingicoccus</taxon>
    </lineage>
</organism>
<dbReference type="InterPro" id="IPR004792">
    <property type="entry name" value="BaiN-like"/>
</dbReference>
<evidence type="ECO:0000256" key="3">
    <source>
        <dbReference type="ARBA" id="ARBA00022827"/>
    </source>
</evidence>
<dbReference type="AlphaFoldDB" id="A0A4R2LQR0"/>
<keyword evidence="4" id="KW-0732">Signal</keyword>
<evidence type="ECO:0000259" key="6">
    <source>
        <dbReference type="Pfam" id="PF22780"/>
    </source>
</evidence>
<evidence type="ECO:0008006" key="9">
    <source>
        <dbReference type="Google" id="ProtNLM"/>
    </source>
</evidence>
<keyword evidence="3" id="KW-0274">FAD</keyword>
<dbReference type="InterPro" id="IPR057661">
    <property type="entry name" value="RsdA/BaiN/AoA(So)_Rossmann"/>
</dbReference>
<dbReference type="Gene3D" id="3.50.50.60">
    <property type="entry name" value="FAD/NAD(P)-binding domain"/>
    <property type="match status" value="1"/>
</dbReference>
<dbReference type="OrthoDB" id="9773233at2"/>
<dbReference type="Gene3D" id="1.10.8.260">
    <property type="entry name" value="HI0933 insert domain-like"/>
    <property type="match status" value="1"/>
</dbReference>
<evidence type="ECO:0000256" key="2">
    <source>
        <dbReference type="ARBA" id="ARBA00022630"/>
    </source>
</evidence>
<feature type="domain" description="RsdA/BaiN/AoA(So)-like insert" evidence="6">
    <location>
        <begin position="191"/>
        <end position="353"/>
    </location>
</feature>
<evidence type="ECO:0000259" key="5">
    <source>
        <dbReference type="Pfam" id="PF03486"/>
    </source>
</evidence>
<dbReference type="NCBIfam" id="TIGR00275">
    <property type="entry name" value="aminoacetone oxidase family FAD-binding enzyme"/>
    <property type="match status" value="1"/>
</dbReference>
<name>A0A4R2LQR0_9FIRM</name>
<dbReference type="InterPro" id="IPR055178">
    <property type="entry name" value="RsdA/BaiN/AoA(So)-like_dom"/>
</dbReference>
<keyword evidence="2" id="KW-0285">Flavoprotein</keyword>
<dbReference type="Pfam" id="PF22780">
    <property type="entry name" value="HI0933_like_1st"/>
    <property type="match status" value="1"/>
</dbReference>
<accession>A0A4R2LQR0</accession>
<dbReference type="Pfam" id="PF03486">
    <property type="entry name" value="HI0933_like"/>
    <property type="match status" value="1"/>
</dbReference>
<feature type="domain" description="RsdA/BaiN/AoA(So)-like Rossmann fold-like" evidence="5">
    <location>
        <begin position="3"/>
        <end position="406"/>
    </location>
</feature>
<evidence type="ECO:0000256" key="4">
    <source>
        <dbReference type="SAM" id="SignalP"/>
    </source>
</evidence>
<dbReference type="InterPro" id="IPR023166">
    <property type="entry name" value="BaiN-like_dom_sf"/>
</dbReference>
<feature type="chain" id="PRO_5038688267" description="Aminoacetone oxidase family FAD-binding enzyme" evidence="4">
    <location>
        <begin position="21"/>
        <end position="416"/>
    </location>
</feature>
<comment type="caution">
    <text evidence="7">The sequence shown here is derived from an EMBL/GenBank/DDBJ whole genome shotgun (WGS) entry which is preliminary data.</text>
</comment>
<dbReference type="SUPFAM" id="SSF160996">
    <property type="entry name" value="HI0933 insert domain-like"/>
    <property type="match status" value="1"/>
</dbReference>
<evidence type="ECO:0000313" key="8">
    <source>
        <dbReference type="Proteomes" id="UP000295711"/>
    </source>
</evidence>
<proteinExistence type="predicted"/>
<dbReference type="PRINTS" id="PR00368">
    <property type="entry name" value="FADPNR"/>
</dbReference>
<dbReference type="SUPFAM" id="SSF51905">
    <property type="entry name" value="FAD/NAD(P)-binding domain"/>
    <property type="match status" value="1"/>
</dbReference>
<dbReference type="PANTHER" id="PTHR42887:SF2">
    <property type="entry name" value="OS12G0638800 PROTEIN"/>
    <property type="match status" value="1"/>
</dbReference>
<gene>
    <name evidence="7" type="ORF">EV212_101213</name>
</gene>